<protein>
    <submittedName>
        <fullName evidence="2">Uncharacterized protein</fullName>
    </submittedName>
</protein>
<keyword evidence="3" id="KW-1185">Reference proteome</keyword>
<dbReference type="KEGG" id="hfl:PUV54_03745"/>
<reference evidence="2" key="1">
    <citation type="submission" date="2023-02" db="EMBL/GenBank/DDBJ databases">
        <title>Genome sequence of Hyphococcus flavus.</title>
        <authorList>
            <person name="Rong J.-C."/>
            <person name="Zhao Q."/>
            <person name="Yi M."/>
            <person name="Wu J.-Y."/>
        </authorList>
    </citation>
    <scope>NUCLEOTIDE SEQUENCE</scope>
    <source>
        <strain evidence="2">MCCC 1K03223</strain>
    </source>
</reference>
<dbReference type="AlphaFoldDB" id="A0AAE9ZCH9"/>
<organism evidence="2 3">
    <name type="scientific">Hyphococcus flavus</name>
    <dbReference type="NCBI Taxonomy" id="1866326"/>
    <lineage>
        <taxon>Bacteria</taxon>
        <taxon>Pseudomonadati</taxon>
        <taxon>Pseudomonadota</taxon>
        <taxon>Alphaproteobacteria</taxon>
        <taxon>Parvularculales</taxon>
        <taxon>Parvularculaceae</taxon>
        <taxon>Hyphococcus</taxon>
    </lineage>
</organism>
<sequence>MKYFSRKNARFVMLCSFFLATNANADDEISNKPSWVGKAPITELTTIEVDCDGFQYKASFSQQHRQRAALIELRRSPAPFSEMVEKKFSTLLSEFFIIEKFELSCGAGPLDFVDDKGDRYNPFSDHPDEDFTGRLKVHLVGYHSADPHESMKNCEKQQGKFEYETWRYVTLTTDTIHIYPSVIGTCQL</sequence>
<feature type="chain" id="PRO_5042181769" evidence="1">
    <location>
        <begin position="26"/>
        <end position="188"/>
    </location>
</feature>
<feature type="signal peptide" evidence="1">
    <location>
        <begin position="1"/>
        <end position="25"/>
    </location>
</feature>
<proteinExistence type="predicted"/>
<dbReference type="Proteomes" id="UP001214043">
    <property type="component" value="Chromosome"/>
</dbReference>
<dbReference type="RefSeq" id="WP_274494225.1">
    <property type="nucleotide sequence ID" value="NZ_CP118166.1"/>
</dbReference>
<keyword evidence="1" id="KW-0732">Signal</keyword>
<accession>A0AAE9ZCH9</accession>
<gene>
    <name evidence="2" type="ORF">PUV54_03745</name>
</gene>
<evidence type="ECO:0000256" key="1">
    <source>
        <dbReference type="SAM" id="SignalP"/>
    </source>
</evidence>
<dbReference type="EMBL" id="CP118166">
    <property type="protein sequence ID" value="WDI32304.1"/>
    <property type="molecule type" value="Genomic_DNA"/>
</dbReference>
<name>A0AAE9ZCH9_9PROT</name>
<evidence type="ECO:0000313" key="2">
    <source>
        <dbReference type="EMBL" id="WDI32304.1"/>
    </source>
</evidence>
<evidence type="ECO:0000313" key="3">
    <source>
        <dbReference type="Proteomes" id="UP001214043"/>
    </source>
</evidence>